<dbReference type="GO" id="GO:0006310">
    <property type="term" value="P:DNA recombination"/>
    <property type="evidence" value="ECO:0007669"/>
    <property type="project" value="UniProtKB-KW"/>
</dbReference>
<evidence type="ECO:0000313" key="6">
    <source>
        <dbReference type="Proteomes" id="UP000315128"/>
    </source>
</evidence>
<evidence type="ECO:0000256" key="2">
    <source>
        <dbReference type="ARBA" id="ARBA00023125"/>
    </source>
</evidence>
<dbReference type="InterPro" id="IPR002104">
    <property type="entry name" value="Integrase_catalytic"/>
</dbReference>
<dbReference type="InterPro" id="IPR028259">
    <property type="entry name" value="AP2-like_int_N"/>
</dbReference>
<keyword evidence="2" id="KW-0238">DNA-binding</keyword>
<dbReference type="GO" id="GO:0003677">
    <property type="term" value="F:DNA binding"/>
    <property type="evidence" value="ECO:0007669"/>
    <property type="project" value="UniProtKB-KW"/>
</dbReference>
<dbReference type="Pfam" id="PF14657">
    <property type="entry name" value="Arm-DNA-bind_4"/>
    <property type="match status" value="1"/>
</dbReference>
<keyword evidence="6" id="KW-1185">Reference proteome</keyword>
<name>A0A514Z6E3_9LACT</name>
<dbReference type="InterPro" id="IPR050090">
    <property type="entry name" value="Tyrosine_recombinase_XerCD"/>
</dbReference>
<feature type="domain" description="Tyr recombinase" evidence="4">
    <location>
        <begin position="171"/>
        <end position="368"/>
    </location>
</feature>
<evidence type="ECO:0000313" key="5">
    <source>
        <dbReference type="EMBL" id="QDK70159.1"/>
    </source>
</evidence>
<dbReference type="RefSeq" id="WP_142765790.1">
    <property type="nucleotide sequence ID" value="NZ_CP041356.1"/>
</dbReference>
<dbReference type="OrthoDB" id="9803188at2"/>
<evidence type="ECO:0000256" key="1">
    <source>
        <dbReference type="ARBA" id="ARBA00008857"/>
    </source>
</evidence>
<reference evidence="5 6" key="1">
    <citation type="submission" date="2019-07" db="EMBL/GenBank/DDBJ databases">
        <title>Genome sequencing of KACC 19320.</title>
        <authorList>
            <person name="Heo J."/>
            <person name="Kim S.-J."/>
            <person name="Kim J.-S."/>
            <person name="Hong S.-B."/>
            <person name="Kwon S.-W."/>
        </authorList>
    </citation>
    <scope>NUCLEOTIDE SEQUENCE [LARGE SCALE GENOMIC DNA]</scope>
    <source>
        <strain evidence="5 6">KACC 19320</strain>
    </source>
</reference>
<dbReference type="Pfam" id="PF00589">
    <property type="entry name" value="Phage_integrase"/>
    <property type="match status" value="1"/>
</dbReference>
<protein>
    <submittedName>
        <fullName evidence="5">Site-specific integrase</fullName>
    </submittedName>
</protein>
<sequence length="393" mass="46639">MSKTSYTGVTKDDKTGKYMYYFKSGIDRATGKSYQERRRGFRTAKEAHEARIKAMKKVHDMGGMAYSQMTFEQFIDEIYLPDFFARVTVNKRYSQEFEFTQMKNFFGKKKPKDITIFDITRYKNFLLEKYSKNGGRKKMGYLITVFNSIRNYGLVRDNLAQKVGNIPLEKIEIDYWTTEEFEQFINSLDRSDYFEHFIFTMIWFYFFTGMRVSEGLALYWSDIDLEKKKVSISHNLDFANKNNWERKNKLKTEKSKRVISLDDTTIEVLKTWKERQKELSEQFDFVLSYDLTPNNAHFVRDMLTKYSKRAGVRRIQAKALRHSHASLLINEYNVTPLLIQKRLGHTDIRTTLGIYSHLYPNADEEITSQLKDLIKLDELPKQLPKEEKEDLEP</sequence>
<comment type="similarity">
    <text evidence="1">Belongs to the 'phage' integrase family.</text>
</comment>
<dbReference type="CDD" id="cd01189">
    <property type="entry name" value="INT_ICEBs1_C_like"/>
    <property type="match status" value="1"/>
</dbReference>
<gene>
    <name evidence="5" type="ORF">FLP15_01920</name>
</gene>
<dbReference type="GO" id="GO:0015074">
    <property type="term" value="P:DNA integration"/>
    <property type="evidence" value="ECO:0007669"/>
    <property type="project" value="InterPro"/>
</dbReference>
<evidence type="ECO:0000259" key="4">
    <source>
        <dbReference type="PROSITE" id="PS51898"/>
    </source>
</evidence>
<dbReference type="InterPro" id="IPR013762">
    <property type="entry name" value="Integrase-like_cat_sf"/>
</dbReference>
<dbReference type="PANTHER" id="PTHR30349">
    <property type="entry name" value="PHAGE INTEGRASE-RELATED"/>
    <property type="match status" value="1"/>
</dbReference>
<dbReference type="InterPro" id="IPR011010">
    <property type="entry name" value="DNA_brk_join_enz"/>
</dbReference>
<evidence type="ECO:0000256" key="3">
    <source>
        <dbReference type="ARBA" id="ARBA00023172"/>
    </source>
</evidence>
<dbReference type="Proteomes" id="UP000315128">
    <property type="component" value="Chromosome"/>
</dbReference>
<dbReference type="InterPro" id="IPR010998">
    <property type="entry name" value="Integrase_recombinase_N"/>
</dbReference>
<keyword evidence="3" id="KW-0233">DNA recombination</keyword>
<organism evidence="5 6">
    <name type="scientific">Lactococcus protaetiae</name>
    <dbReference type="NCBI Taxonomy" id="2592653"/>
    <lineage>
        <taxon>Bacteria</taxon>
        <taxon>Bacillati</taxon>
        <taxon>Bacillota</taxon>
        <taxon>Bacilli</taxon>
        <taxon>Lactobacillales</taxon>
        <taxon>Streptococcaceae</taxon>
        <taxon>Lactococcus</taxon>
    </lineage>
</organism>
<dbReference type="Gene3D" id="1.10.443.10">
    <property type="entry name" value="Intergrase catalytic core"/>
    <property type="match status" value="1"/>
</dbReference>
<dbReference type="Gene3D" id="1.10.150.130">
    <property type="match status" value="1"/>
</dbReference>
<dbReference type="KEGG" id="lack:FLP15_01920"/>
<dbReference type="AlphaFoldDB" id="A0A514Z6E3"/>
<proteinExistence type="inferred from homology"/>
<dbReference type="PROSITE" id="PS51898">
    <property type="entry name" value="TYR_RECOMBINASE"/>
    <property type="match status" value="1"/>
</dbReference>
<dbReference type="EMBL" id="CP041356">
    <property type="protein sequence ID" value="QDK70159.1"/>
    <property type="molecule type" value="Genomic_DNA"/>
</dbReference>
<dbReference type="PANTHER" id="PTHR30349:SF64">
    <property type="entry name" value="PROPHAGE INTEGRASE INTD-RELATED"/>
    <property type="match status" value="1"/>
</dbReference>
<accession>A0A514Z6E3</accession>
<dbReference type="SUPFAM" id="SSF56349">
    <property type="entry name" value="DNA breaking-rejoining enzymes"/>
    <property type="match status" value="1"/>
</dbReference>